<organism evidence="3 4">
    <name type="scientific">Acetobacter aceti</name>
    <dbReference type="NCBI Taxonomy" id="435"/>
    <lineage>
        <taxon>Bacteria</taxon>
        <taxon>Pseudomonadati</taxon>
        <taxon>Pseudomonadota</taxon>
        <taxon>Alphaproteobacteria</taxon>
        <taxon>Acetobacterales</taxon>
        <taxon>Acetobacteraceae</taxon>
        <taxon>Acetobacter</taxon>
        <taxon>Acetobacter subgen. Acetobacter</taxon>
    </lineage>
</organism>
<feature type="domain" description="Glycosyltransferase subfamily 4-like N-terminal" evidence="2">
    <location>
        <begin position="22"/>
        <end position="198"/>
    </location>
</feature>
<evidence type="ECO:0000313" key="3">
    <source>
        <dbReference type="EMBL" id="BCI67211.1"/>
    </source>
</evidence>
<dbReference type="Pfam" id="PF13439">
    <property type="entry name" value="Glyco_transf_4"/>
    <property type="match status" value="1"/>
</dbReference>
<dbReference type="Proteomes" id="UP000515220">
    <property type="component" value="Chromosome"/>
</dbReference>
<dbReference type="InterPro" id="IPR001296">
    <property type="entry name" value="Glyco_trans_1"/>
</dbReference>
<dbReference type="Gene3D" id="3.40.50.2000">
    <property type="entry name" value="Glycogen Phosphorylase B"/>
    <property type="match status" value="2"/>
</dbReference>
<accession>A0A6S6PKM7</accession>
<evidence type="ECO:0000313" key="4">
    <source>
        <dbReference type="Proteomes" id="UP000515220"/>
    </source>
</evidence>
<dbReference type="AlphaFoldDB" id="A0A6S6PKM7"/>
<proteinExistence type="predicted"/>
<dbReference type="GO" id="GO:0016757">
    <property type="term" value="F:glycosyltransferase activity"/>
    <property type="evidence" value="ECO:0007669"/>
    <property type="project" value="InterPro"/>
</dbReference>
<dbReference type="InterPro" id="IPR028098">
    <property type="entry name" value="Glyco_trans_4-like_N"/>
</dbReference>
<dbReference type="InterPro" id="IPR050194">
    <property type="entry name" value="Glycosyltransferase_grp1"/>
</dbReference>
<sequence length="385" mass="43120">MTATTSTVKVAIVHEWLEHYAGSERVVGELLAVFPQAQVFSIVDFLPKKERAFLGGRKVRTTFIQKLPFAKKHFRNYLGLMPLAVEQFDLSGFDLVFSSNHAVAKGIITGPDQYHISYVHSPMRYAWDMQAAYLRQSGLERGLKGLFVRWLLHRIRNWDVRSATGVDVFVANSRYIARRIRKVYRREADVIHPPVDTDAFNLPTVPADRGAYLVASRQVPYKRIDLVVEAFRRMPQRQLLVVGDGPENEKIRALAAGAPNIILKGKVPHAELLSMMQNARAFVFAAEEDFGITLVEAQACGTPVISFGRGGALDIVQDDTLSDTPTGLLFSEQTADAIVKTVDRFETIRDKISAEGCRENALRFSKAAFRSHITALTERVLTEGF</sequence>
<evidence type="ECO:0008006" key="5">
    <source>
        <dbReference type="Google" id="ProtNLM"/>
    </source>
</evidence>
<dbReference type="EMBL" id="AP023326">
    <property type="protein sequence ID" value="BCI67211.1"/>
    <property type="molecule type" value="Genomic_DNA"/>
</dbReference>
<dbReference type="SUPFAM" id="SSF53756">
    <property type="entry name" value="UDP-Glycosyltransferase/glycogen phosphorylase"/>
    <property type="match status" value="1"/>
</dbReference>
<dbReference type="Pfam" id="PF00534">
    <property type="entry name" value="Glycos_transf_1"/>
    <property type="match status" value="1"/>
</dbReference>
<dbReference type="RefSeq" id="WP_099347181.1">
    <property type="nucleotide sequence ID" value="NZ_AP023326.1"/>
</dbReference>
<feature type="domain" description="Glycosyl transferase family 1" evidence="1">
    <location>
        <begin position="209"/>
        <end position="361"/>
    </location>
</feature>
<gene>
    <name evidence="3" type="ORF">AAJCM20276_18350</name>
</gene>
<dbReference type="PANTHER" id="PTHR45947:SF3">
    <property type="entry name" value="SULFOQUINOVOSYL TRANSFERASE SQD2"/>
    <property type="match status" value="1"/>
</dbReference>
<evidence type="ECO:0000259" key="2">
    <source>
        <dbReference type="Pfam" id="PF13439"/>
    </source>
</evidence>
<protein>
    <recommendedName>
        <fullName evidence="5">Glycosyl transferase family 1</fullName>
    </recommendedName>
</protein>
<reference evidence="3 4" key="1">
    <citation type="submission" date="2020-07" db="EMBL/GenBank/DDBJ databases">
        <title>Complete Genome Sequence of an acetic acid bacterium, Acetobacter aceti JCM20276.</title>
        <authorList>
            <person name="Hirose Y."/>
            <person name="Mihara H."/>
        </authorList>
    </citation>
    <scope>NUCLEOTIDE SEQUENCE [LARGE SCALE GENOMIC DNA]</scope>
    <source>
        <strain evidence="3 4">JCM20276</strain>
    </source>
</reference>
<name>A0A6S6PKM7_ACEAC</name>
<dbReference type="PANTHER" id="PTHR45947">
    <property type="entry name" value="SULFOQUINOVOSYL TRANSFERASE SQD2"/>
    <property type="match status" value="1"/>
</dbReference>
<evidence type="ECO:0000259" key="1">
    <source>
        <dbReference type="Pfam" id="PF00534"/>
    </source>
</evidence>